<name>A0A642V403_9ASCO</name>
<evidence type="ECO:0000256" key="2">
    <source>
        <dbReference type="SAM" id="MobiDB-lite"/>
    </source>
</evidence>
<reference evidence="3" key="1">
    <citation type="journal article" date="2019" name="G3 (Bethesda)">
        <title>Genome Assemblies of Two Rare Opportunistic Yeast Pathogens: Diutina rugosa (syn. Candida rugosa) and Trichomonascus ciferrii (syn. Candida ciferrii).</title>
        <authorList>
            <person name="Mixao V."/>
            <person name="Saus E."/>
            <person name="Hansen A.P."/>
            <person name="Lass-Florl C."/>
            <person name="Gabaldon T."/>
        </authorList>
    </citation>
    <scope>NUCLEOTIDE SEQUENCE</scope>
    <source>
        <strain evidence="3">CBS 4856</strain>
    </source>
</reference>
<gene>
    <name evidence="3" type="ORF">TRICI_003126</name>
</gene>
<sequence length="415" mass="47064">MNSEPISDNSDSTIPTLIAKYNLQHYTAVNTADPSSYTHQLENDLLIAGQLGKALLERQEELIKSYEAEKVQLKMEIDNLKSQIDILFKQNQQLLQNNDELLTQSYEINQSIISSDNRLVELNDDVSNINKLRSKLSYYMSQSTTLETEISLLERSRDDLEKLVEDKDKENGSIQTKYNKTSRLLDDLIVQYQDLEESMVESQKKNSFISSIMSENSRLHRTVQALNDQLNASKNEVIQLKNQIHRKPSTISSVSTIEYVADQRHENLDDFEEEDDESSYDHDISYSSVNDSSRISDDTEITIPPSPDPNDDYYSHPNHYYVSFSPSRKSIASSNISIKSGMSMPETLKKPSEPSALSNPCAELSVACAVPPQTVTNKSSSKDLLFAAVSNNTNINSQSLKRKPSNWSSWLRINR</sequence>
<dbReference type="VEuPathDB" id="FungiDB:TRICI_003126"/>
<comment type="caution">
    <text evidence="3">The sequence shown here is derived from an EMBL/GenBank/DDBJ whole genome shotgun (WGS) entry which is preliminary data.</text>
</comment>
<feature type="coiled-coil region" evidence="1">
    <location>
        <begin position="143"/>
        <end position="243"/>
    </location>
</feature>
<dbReference type="OrthoDB" id="9451547at2759"/>
<proteinExistence type="predicted"/>
<protein>
    <submittedName>
        <fullName evidence="3">Uncharacterized protein</fullName>
    </submittedName>
</protein>
<organism evidence="3 4">
    <name type="scientific">Trichomonascus ciferrii</name>
    <dbReference type="NCBI Taxonomy" id="44093"/>
    <lineage>
        <taxon>Eukaryota</taxon>
        <taxon>Fungi</taxon>
        <taxon>Dikarya</taxon>
        <taxon>Ascomycota</taxon>
        <taxon>Saccharomycotina</taxon>
        <taxon>Dipodascomycetes</taxon>
        <taxon>Dipodascales</taxon>
        <taxon>Trichomonascaceae</taxon>
        <taxon>Trichomonascus</taxon>
        <taxon>Trichomonascus ciferrii complex</taxon>
    </lineage>
</organism>
<feature type="region of interest" description="Disordered" evidence="2">
    <location>
        <begin position="270"/>
        <end position="314"/>
    </location>
</feature>
<feature type="coiled-coil region" evidence="1">
    <location>
        <begin position="56"/>
        <end position="104"/>
    </location>
</feature>
<dbReference type="Proteomes" id="UP000761534">
    <property type="component" value="Unassembled WGS sequence"/>
</dbReference>
<evidence type="ECO:0000256" key="1">
    <source>
        <dbReference type="SAM" id="Coils"/>
    </source>
</evidence>
<evidence type="ECO:0000313" key="3">
    <source>
        <dbReference type="EMBL" id="KAA8913695.1"/>
    </source>
</evidence>
<dbReference type="EMBL" id="SWFS01000221">
    <property type="protein sequence ID" value="KAA8913695.1"/>
    <property type="molecule type" value="Genomic_DNA"/>
</dbReference>
<keyword evidence="1" id="KW-0175">Coiled coil</keyword>
<accession>A0A642V403</accession>
<evidence type="ECO:0000313" key="4">
    <source>
        <dbReference type="Proteomes" id="UP000761534"/>
    </source>
</evidence>
<dbReference type="AlphaFoldDB" id="A0A642V403"/>
<keyword evidence="4" id="KW-1185">Reference proteome</keyword>